<feature type="compositionally biased region" description="Polar residues" evidence="1">
    <location>
        <begin position="153"/>
        <end position="164"/>
    </location>
</feature>
<dbReference type="EMBL" id="LR899608">
    <property type="protein sequence ID" value="CAD7241064.1"/>
    <property type="molecule type" value="Genomic_DNA"/>
</dbReference>
<dbReference type="AlphaFoldDB" id="A0A7R8WZV3"/>
<dbReference type="Gene3D" id="1.10.472.10">
    <property type="entry name" value="Cyclin-like"/>
    <property type="match status" value="1"/>
</dbReference>
<evidence type="ECO:0000256" key="1">
    <source>
        <dbReference type="SAM" id="MobiDB-lite"/>
    </source>
</evidence>
<dbReference type="Pfam" id="PF00134">
    <property type="entry name" value="Cyclin_N"/>
    <property type="match status" value="1"/>
</dbReference>
<gene>
    <name evidence="3" type="ORF">DSTB1V02_LOCUS1066</name>
</gene>
<feature type="region of interest" description="Disordered" evidence="1">
    <location>
        <begin position="286"/>
        <end position="310"/>
    </location>
</feature>
<dbReference type="PANTHER" id="PTHR22896:SF0">
    <property type="entry name" value="CYCLIN N-TERMINAL DOMAIN-CONTAINING PROTEIN"/>
    <property type="match status" value="1"/>
</dbReference>
<dbReference type="EMBL" id="CAJPEV010000091">
    <property type="protein sequence ID" value="CAG0880417.1"/>
    <property type="molecule type" value="Genomic_DNA"/>
</dbReference>
<accession>A0A7R8WZV3</accession>
<feature type="compositionally biased region" description="Basic and acidic residues" evidence="1">
    <location>
        <begin position="345"/>
        <end position="354"/>
    </location>
</feature>
<dbReference type="PANTHER" id="PTHR22896">
    <property type="entry name" value="CDK5 AND ABL1 ENZYME SUBSTRATE 1"/>
    <property type="match status" value="1"/>
</dbReference>
<protein>
    <recommendedName>
        <fullName evidence="2">Cyclin N-terminal domain-containing protein</fullName>
    </recommendedName>
</protein>
<keyword evidence="4" id="KW-1185">Reference proteome</keyword>
<dbReference type="SUPFAM" id="SSF47954">
    <property type="entry name" value="Cyclin-like"/>
    <property type="match status" value="1"/>
</dbReference>
<dbReference type="GO" id="GO:0051726">
    <property type="term" value="P:regulation of cell cycle"/>
    <property type="evidence" value="ECO:0007669"/>
    <property type="project" value="InterPro"/>
</dbReference>
<feature type="compositionally biased region" description="Polar residues" evidence="1">
    <location>
        <begin position="211"/>
        <end position="221"/>
    </location>
</feature>
<reference evidence="3" key="1">
    <citation type="submission" date="2020-11" db="EMBL/GenBank/DDBJ databases">
        <authorList>
            <person name="Tran Van P."/>
        </authorList>
    </citation>
    <scope>NUCLEOTIDE SEQUENCE</scope>
</reference>
<dbReference type="InterPro" id="IPR006671">
    <property type="entry name" value="Cyclin_N"/>
</dbReference>
<dbReference type="Proteomes" id="UP000677054">
    <property type="component" value="Unassembled WGS sequence"/>
</dbReference>
<sequence>MIATTFLSNVSLDGSHHDTKLHFIASKRGIGLFKPGFEDKHAPAHHYSIDGHKTHYERLSANESMAGIDELAPYDGAEALDRTSKKGGICSVAQGGIASHPKNIDENHHAPEPSSHLTLIENNHSDQRPQEQMDSTNSKFLDIPSVSMGSPKMPSSSETDQGTNEAPVYTRKRQFLLLGFYLYESKRRGETSWLAGGLSILKRHGTEEKNPNWSSSESLHSNKGGRFGRHSSILSESSAGKDRRSIRFFQAKDCRNKDGGIGESRFIILTSTMVPFYISSTLSLHQKSSKGGSCSSGEGREKKRGYSGLPPISDSESVSLWMLLLSDDDVDLSFRKFLAPSQHMRELRREKPSGDGEQGSGRQESLIHPPVVDLPASLSPASSSADICAAVDLVEEWSRMDIVYTPNVLDDPELIAGRHRTLLTFASYRTSIMEYARPSDIKWELNEKFRERFPYVSITLSKLRSLKREMRRIAYNSCHLEMIAVAQAYVYFEKLILKRVISKQNRKLCAGACLLLSAKLNDVKGPDLHHLIETVESNFRIQRNDLMRTEFAALVALEFGLLLPPSELLPHYQRLLYEC</sequence>
<feature type="region of interest" description="Disordered" evidence="1">
    <location>
        <begin position="140"/>
        <end position="167"/>
    </location>
</feature>
<proteinExistence type="predicted"/>
<dbReference type="CDD" id="cd20556">
    <property type="entry name" value="CYCLIN_CABLES"/>
    <property type="match status" value="1"/>
</dbReference>
<evidence type="ECO:0000313" key="4">
    <source>
        <dbReference type="Proteomes" id="UP000677054"/>
    </source>
</evidence>
<dbReference type="OrthoDB" id="5353095at2759"/>
<feature type="region of interest" description="Disordered" evidence="1">
    <location>
        <begin position="206"/>
        <end position="238"/>
    </location>
</feature>
<evidence type="ECO:0000259" key="2">
    <source>
        <dbReference type="Pfam" id="PF00134"/>
    </source>
</evidence>
<organism evidence="3">
    <name type="scientific">Darwinula stevensoni</name>
    <dbReference type="NCBI Taxonomy" id="69355"/>
    <lineage>
        <taxon>Eukaryota</taxon>
        <taxon>Metazoa</taxon>
        <taxon>Ecdysozoa</taxon>
        <taxon>Arthropoda</taxon>
        <taxon>Crustacea</taxon>
        <taxon>Oligostraca</taxon>
        <taxon>Ostracoda</taxon>
        <taxon>Podocopa</taxon>
        <taxon>Podocopida</taxon>
        <taxon>Darwinulocopina</taxon>
        <taxon>Darwinuloidea</taxon>
        <taxon>Darwinulidae</taxon>
        <taxon>Darwinula</taxon>
    </lineage>
</organism>
<name>A0A7R8WZV3_9CRUS</name>
<feature type="domain" description="Cyclin N-terminal" evidence="2">
    <location>
        <begin position="477"/>
        <end position="561"/>
    </location>
</feature>
<feature type="region of interest" description="Disordered" evidence="1">
    <location>
        <begin position="345"/>
        <end position="366"/>
    </location>
</feature>
<dbReference type="InterPro" id="IPR036915">
    <property type="entry name" value="Cyclin-like_sf"/>
</dbReference>
<evidence type="ECO:0000313" key="3">
    <source>
        <dbReference type="EMBL" id="CAD7241064.1"/>
    </source>
</evidence>
<dbReference type="InterPro" id="IPR012388">
    <property type="entry name" value="CABLES1/2"/>
</dbReference>